<dbReference type="EMBL" id="BTSX01000002">
    <property type="protein sequence ID" value="GMS85727.1"/>
    <property type="molecule type" value="Genomic_DNA"/>
</dbReference>
<comment type="caution">
    <text evidence="1">The sequence shown here is derived from an EMBL/GenBank/DDBJ whole genome shotgun (WGS) entry which is preliminary data.</text>
</comment>
<organism evidence="1 2">
    <name type="scientific">Pristionchus entomophagus</name>
    <dbReference type="NCBI Taxonomy" id="358040"/>
    <lineage>
        <taxon>Eukaryota</taxon>
        <taxon>Metazoa</taxon>
        <taxon>Ecdysozoa</taxon>
        <taxon>Nematoda</taxon>
        <taxon>Chromadorea</taxon>
        <taxon>Rhabditida</taxon>
        <taxon>Rhabditina</taxon>
        <taxon>Diplogasteromorpha</taxon>
        <taxon>Diplogasteroidea</taxon>
        <taxon>Neodiplogasteridae</taxon>
        <taxon>Pristionchus</taxon>
    </lineage>
</organism>
<dbReference type="Proteomes" id="UP001432027">
    <property type="component" value="Unassembled WGS sequence"/>
</dbReference>
<dbReference type="AlphaFoldDB" id="A0AAV5STF0"/>
<evidence type="ECO:0008006" key="3">
    <source>
        <dbReference type="Google" id="ProtNLM"/>
    </source>
</evidence>
<keyword evidence="2" id="KW-1185">Reference proteome</keyword>
<gene>
    <name evidence="1" type="ORF">PENTCL1PPCAC_7902</name>
</gene>
<protein>
    <recommendedName>
        <fullName evidence="3">Ion channel</fullName>
    </recommendedName>
</protein>
<sequence length="212" mass="23796">CRCFFSSRTLNAQSLSLISSVAVTADALIVLESLAALRTIAVNRTIFCFHCFTNVFVSFVFSSVSTRALIQSHPISDSDDSWDIAYLRVCVDRYCRSCSDKHGYCSGRIDGSPTQYLHNLSIPGFHSYALYKDDRNVHCKICIDDFCLTKVVYQGEQHSGNTQLCDSNGCQTCPFSRDEQCKYHELTGIGAAIQHDMLPMLLKMLKTIWKSC</sequence>
<feature type="non-terminal residue" evidence="1">
    <location>
        <position position="1"/>
    </location>
</feature>
<name>A0AAV5STF0_9BILA</name>
<reference evidence="1" key="1">
    <citation type="submission" date="2023-10" db="EMBL/GenBank/DDBJ databases">
        <title>Genome assembly of Pristionchus species.</title>
        <authorList>
            <person name="Yoshida K."/>
            <person name="Sommer R.J."/>
        </authorList>
    </citation>
    <scope>NUCLEOTIDE SEQUENCE</scope>
    <source>
        <strain evidence="1">RS0144</strain>
    </source>
</reference>
<evidence type="ECO:0000313" key="1">
    <source>
        <dbReference type="EMBL" id="GMS85727.1"/>
    </source>
</evidence>
<accession>A0AAV5STF0</accession>
<evidence type="ECO:0000313" key="2">
    <source>
        <dbReference type="Proteomes" id="UP001432027"/>
    </source>
</evidence>
<proteinExistence type="predicted"/>